<evidence type="ECO:0000313" key="2">
    <source>
        <dbReference type="Proteomes" id="UP000265618"/>
    </source>
</evidence>
<gene>
    <name evidence="1" type="ORF">KIPB_001823</name>
</gene>
<keyword evidence="2" id="KW-1185">Reference proteome</keyword>
<comment type="caution">
    <text evidence="1">The sequence shown here is derived from an EMBL/GenBank/DDBJ whole genome shotgun (WGS) entry which is preliminary data.</text>
</comment>
<reference evidence="1 2" key="1">
    <citation type="journal article" date="2018" name="PLoS ONE">
        <title>The draft genome of Kipferlia bialata reveals reductive genome evolution in fornicate parasites.</title>
        <authorList>
            <person name="Tanifuji G."/>
            <person name="Takabayashi S."/>
            <person name="Kume K."/>
            <person name="Takagi M."/>
            <person name="Nakayama T."/>
            <person name="Kamikawa R."/>
            <person name="Inagaki Y."/>
            <person name="Hashimoto T."/>
        </authorList>
    </citation>
    <scope>NUCLEOTIDE SEQUENCE [LARGE SCALE GENOMIC DNA]</scope>
    <source>
        <strain evidence="1">NY0173</strain>
    </source>
</reference>
<sequence length="106" mass="11740">MQLFAETFGWEMYAVEESAQDFDFASIGEGALLLKAVGYKLSEPCNAKKQLFPGYPEYGDVDTLLTLVIDAMSGLIRESSPPPGVTDVLREVVKMHWGDAYPYPSE</sequence>
<organism evidence="1 2">
    <name type="scientific">Kipferlia bialata</name>
    <dbReference type="NCBI Taxonomy" id="797122"/>
    <lineage>
        <taxon>Eukaryota</taxon>
        <taxon>Metamonada</taxon>
        <taxon>Carpediemonas-like organisms</taxon>
        <taxon>Kipferlia</taxon>
    </lineage>
</organism>
<dbReference type="Proteomes" id="UP000265618">
    <property type="component" value="Unassembled WGS sequence"/>
</dbReference>
<name>A0A391NJ24_9EUKA</name>
<dbReference type="AlphaFoldDB" id="A0A391NJ24"/>
<evidence type="ECO:0000313" key="1">
    <source>
        <dbReference type="EMBL" id="GCA62187.1"/>
    </source>
</evidence>
<proteinExistence type="predicted"/>
<accession>A0A391NJ24</accession>
<protein>
    <submittedName>
        <fullName evidence="1">Uncharacterized protein</fullName>
    </submittedName>
</protein>
<dbReference type="EMBL" id="BDIP01000273">
    <property type="protein sequence ID" value="GCA62187.1"/>
    <property type="molecule type" value="Genomic_DNA"/>
</dbReference>